<reference evidence="2" key="1">
    <citation type="submission" date="2018-02" db="EMBL/GenBank/DDBJ databases">
        <authorList>
            <person name="Hausmann B."/>
        </authorList>
    </citation>
    <scope>NUCLEOTIDE SEQUENCE [LARGE SCALE GENOMIC DNA]</scope>
    <source>
        <strain evidence="2">Peat soil MAG SbF1</strain>
    </source>
</reference>
<evidence type="ECO:0000313" key="2">
    <source>
        <dbReference type="Proteomes" id="UP000238916"/>
    </source>
</evidence>
<sequence>MPYLFAQFEKGGQTDLRGHIMKRLCRTILGVEDIKYASQTPQDW</sequence>
<dbReference type="Proteomes" id="UP000238916">
    <property type="component" value="Unassembled WGS sequence"/>
</dbReference>
<accession>A0A2U3K8B3</accession>
<proteinExistence type="predicted"/>
<organism evidence="1 2">
    <name type="scientific">Candidatus Desulfosporosinus infrequens</name>
    <dbReference type="NCBI Taxonomy" id="2043169"/>
    <lineage>
        <taxon>Bacteria</taxon>
        <taxon>Bacillati</taxon>
        <taxon>Bacillota</taxon>
        <taxon>Clostridia</taxon>
        <taxon>Eubacteriales</taxon>
        <taxon>Desulfitobacteriaceae</taxon>
        <taxon>Desulfosporosinus</taxon>
    </lineage>
</organism>
<dbReference type="AlphaFoldDB" id="A0A2U3K8B3"/>
<protein>
    <submittedName>
        <fullName evidence="1">Uncharacterized protein</fullName>
    </submittedName>
</protein>
<name>A0A2U3K8B3_9FIRM</name>
<dbReference type="EMBL" id="OMOF01000066">
    <property type="protein sequence ID" value="SPF35912.1"/>
    <property type="molecule type" value="Genomic_DNA"/>
</dbReference>
<evidence type="ECO:0000313" key="1">
    <source>
        <dbReference type="EMBL" id="SPF35912.1"/>
    </source>
</evidence>
<gene>
    <name evidence="1" type="ORF">SBF1_1580006</name>
</gene>